<dbReference type="Gene3D" id="3.90.1410.10">
    <property type="entry name" value="set domain protein methyltransferase, domain 1"/>
    <property type="match status" value="1"/>
</dbReference>
<dbReference type="GO" id="GO:0016279">
    <property type="term" value="F:protein-lysine N-methyltransferase activity"/>
    <property type="evidence" value="ECO:0007669"/>
    <property type="project" value="TreeGrafter"/>
</dbReference>
<dbReference type="AlphaFoldDB" id="A0A2T3A6Q0"/>
<evidence type="ECO:0000259" key="2">
    <source>
        <dbReference type="PROSITE" id="PS50280"/>
    </source>
</evidence>
<dbReference type="InterPro" id="IPR050600">
    <property type="entry name" value="SETD3_SETD6_MTase"/>
</dbReference>
<sequence length="474" mass="53216">MSRTRLPLESLPLWMSLNNAEFPHARVQGIEHKGYGLVALAKSDDIGEAPLVTVPHDLVLNAETVENYAKADCNFKALLDACGHHSPRHDILLFLLAQLALSTYPNEHGGQLTPWTEYVKFLEDDVPLPTLWTEDERSLLKGTSLEPALVAKTLALTREFDNVRDKSSEIDCWRSLFWDNDFIHLTDWYRLDAWFRSRVLELPRSGTSMVPYIDMANHASDANAYYEETSQDEVTLLLRPGHQLDIGDEVTISYGSEKSAAEMLFSYGFLDASSAVRSLTLPLDPTLDDPLARAKAHVFTGVPSILVKEAEGQVEWTSPFAYLVCLNEEDGLDFRILQSSDGSRELRMFWQDEDVTEQAASIEVLISCHQLHDVFKLRANMIVAQKLEEQLQNLCESAEADAADMLESFNAKNARELRTLEKTILEKATVTLEDQRNNLLALDSVVAYLESMQAGSETHDTGGDENDDSENDFS</sequence>
<dbReference type="SUPFAM" id="SSF82199">
    <property type="entry name" value="SET domain"/>
    <property type="match status" value="1"/>
</dbReference>
<name>A0A2T3A6Q0_9PEZI</name>
<dbReference type="PROSITE" id="PS50280">
    <property type="entry name" value="SET"/>
    <property type="match status" value="1"/>
</dbReference>
<feature type="compositionally biased region" description="Acidic residues" evidence="1">
    <location>
        <begin position="463"/>
        <end position="474"/>
    </location>
</feature>
<keyword evidence="4" id="KW-1185">Reference proteome</keyword>
<dbReference type="STRING" id="2025994.A0A2T3A6Q0"/>
<feature type="region of interest" description="Disordered" evidence="1">
    <location>
        <begin position="455"/>
        <end position="474"/>
    </location>
</feature>
<evidence type="ECO:0000313" key="3">
    <source>
        <dbReference type="EMBL" id="PSR83921.1"/>
    </source>
</evidence>
<gene>
    <name evidence="3" type="ORF">BD289DRAFT_461143</name>
</gene>
<dbReference type="CDD" id="cd10527">
    <property type="entry name" value="SET_LSMT"/>
    <property type="match status" value="1"/>
</dbReference>
<feature type="domain" description="SET" evidence="2">
    <location>
        <begin position="6"/>
        <end position="255"/>
    </location>
</feature>
<dbReference type="PANTHER" id="PTHR13271:SF76">
    <property type="entry name" value="SET DOMAIN-CONTAINING PROTEIN 8"/>
    <property type="match status" value="1"/>
</dbReference>
<proteinExistence type="predicted"/>
<dbReference type="Proteomes" id="UP000241462">
    <property type="component" value="Unassembled WGS sequence"/>
</dbReference>
<accession>A0A2T3A6Q0</accession>
<evidence type="ECO:0000256" key="1">
    <source>
        <dbReference type="SAM" id="MobiDB-lite"/>
    </source>
</evidence>
<protein>
    <recommendedName>
        <fullName evidence="2">SET domain-containing protein</fullName>
    </recommendedName>
</protein>
<organism evidence="3 4">
    <name type="scientific">Coniella lustricola</name>
    <dbReference type="NCBI Taxonomy" id="2025994"/>
    <lineage>
        <taxon>Eukaryota</taxon>
        <taxon>Fungi</taxon>
        <taxon>Dikarya</taxon>
        <taxon>Ascomycota</taxon>
        <taxon>Pezizomycotina</taxon>
        <taxon>Sordariomycetes</taxon>
        <taxon>Sordariomycetidae</taxon>
        <taxon>Diaporthales</taxon>
        <taxon>Schizoparmaceae</taxon>
        <taxon>Coniella</taxon>
    </lineage>
</organism>
<dbReference type="GO" id="GO:0005634">
    <property type="term" value="C:nucleus"/>
    <property type="evidence" value="ECO:0007669"/>
    <property type="project" value="TreeGrafter"/>
</dbReference>
<evidence type="ECO:0000313" key="4">
    <source>
        <dbReference type="Proteomes" id="UP000241462"/>
    </source>
</evidence>
<dbReference type="PANTHER" id="PTHR13271">
    <property type="entry name" value="UNCHARACTERIZED PUTATIVE METHYLTRANSFERASE"/>
    <property type="match status" value="1"/>
</dbReference>
<dbReference type="InParanoid" id="A0A2T3A6Q0"/>
<reference evidence="3 4" key="1">
    <citation type="journal article" date="2018" name="Mycol. Prog.">
        <title>Coniella lustricola, a new species from submerged detritus.</title>
        <authorList>
            <person name="Raudabaugh D.B."/>
            <person name="Iturriaga T."/>
            <person name="Carver A."/>
            <person name="Mondo S."/>
            <person name="Pangilinan J."/>
            <person name="Lipzen A."/>
            <person name="He G."/>
            <person name="Amirebrahimi M."/>
            <person name="Grigoriev I.V."/>
            <person name="Miller A.N."/>
        </authorList>
    </citation>
    <scope>NUCLEOTIDE SEQUENCE [LARGE SCALE GENOMIC DNA]</scope>
    <source>
        <strain evidence="3 4">B22-T-1</strain>
    </source>
</reference>
<dbReference type="EMBL" id="KZ678452">
    <property type="protein sequence ID" value="PSR83921.1"/>
    <property type="molecule type" value="Genomic_DNA"/>
</dbReference>
<dbReference type="OrthoDB" id="441812at2759"/>
<dbReference type="InterPro" id="IPR046341">
    <property type="entry name" value="SET_dom_sf"/>
</dbReference>
<dbReference type="InterPro" id="IPR001214">
    <property type="entry name" value="SET_dom"/>
</dbReference>